<evidence type="ECO:0000256" key="4">
    <source>
        <dbReference type="ARBA" id="ARBA00022475"/>
    </source>
</evidence>
<evidence type="ECO:0000256" key="1">
    <source>
        <dbReference type="ARBA" id="ARBA00004651"/>
    </source>
</evidence>
<keyword evidence="4 10" id="KW-1003">Cell membrane</keyword>
<keyword evidence="7 9" id="KW-1133">Transmembrane helix</keyword>
<feature type="transmembrane region" description="Helical" evidence="9">
    <location>
        <begin position="264"/>
        <end position="283"/>
    </location>
</feature>
<feature type="transmembrane region" description="Helical" evidence="9">
    <location>
        <begin position="148"/>
        <end position="166"/>
    </location>
</feature>
<accession>E1R663</accession>
<dbReference type="eggNOG" id="COG0573">
    <property type="taxonomic scope" value="Bacteria"/>
</dbReference>
<evidence type="ECO:0000256" key="6">
    <source>
        <dbReference type="ARBA" id="ARBA00022692"/>
    </source>
</evidence>
<feature type="transmembrane region" description="Helical" evidence="9">
    <location>
        <begin position="115"/>
        <end position="136"/>
    </location>
</feature>
<name>E1R663_SEDSS</name>
<dbReference type="InterPro" id="IPR011864">
    <property type="entry name" value="Phosphate_PstC"/>
</dbReference>
<evidence type="ECO:0000313" key="13">
    <source>
        <dbReference type="Proteomes" id="UP000002318"/>
    </source>
</evidence>
<proteinExistence type="inferred from homology"/>
<feature type="transmembrane region" description="Helical" evidence="9">
    <location>
        <begin position="66"/>
        <end position="94"/>
    </location>
</feature>
<reference evidence="12 13" key="1">
    <citation type="journal article" date="2010" name="Stand. Genomic Sci.">
        <title>Complete genome sequence of Spirochaeta smaragdinae type strain (SEBR 4228).</title>
        <authorList>
            <person name="Mavromatis K."/>
            <person name="Yasawong M."/>
            <person name="Chertkov O."/>
            <person name="Lapidus A."/>
            <person name="Lucas S."/>
            <person name="Nolan M."/>
            <person name="Del Rio T.G."/>
            <person name="Tice H."/>
            <person name="Cheng J.F."/>
            <person name="Pitluck S."/>
            <person name="Liolios K."/>
            <person name="Ivanova N."/>
            <person name="Tapia R."/>
            <person name="Han C."/>
            <person name="Bruce D."/>
            <person name="Goodwin L."/>
            <person name="Pati A."/>
            <person name="Chen A."/>
            <person name="Palaniappan K."/>
            <person name="Land M."/>
            <person name="Hauser L."/>
            <person name="Chang Y.J."/>
            <person name="Jeffries C.D."/>
            <person name="Detter J.C."/>
            <person name="Rohde M."/>
            <person name="Brambilla E."/>
            <person name="Spring S."/>
            <person name="Goker M."/>
            <person name="Sikorski J."/>
            <person name="Woyke T."/>
            <person name="Bristow J."/>
            <person name="Eisen J.A."/>
            <person name="Markowitz V."/>
            <person name="Hugenholtz P."/>
            <person name="Klenk H.P."/>
            <person name="Kyrpides N.C."/>
        </authorList>
    </citation>
    <scope>NUCLEOTIDE SEQUENCE [LARGE SCALE GENOMIC DNA]</scope>
    <source>
        <strain evidence="13">DSM 11293 / JCM 15392 / SEBR 4228</strain>
    </source>
</reference>
<feature type="transmembrane region" description="Helical" evidence="9">
    <location>
        <begin position="12"/>
        <end position="37"/>
    </location>
</feature>
<feature type="domain" description="ABC transmembrane type-1" evidence="11">
    <location>
        <begin position="72"/>
        <end position="283"/>
    </location>
</feature>
<dbReference type="PANTHER" id="PTHR30425">
    <property type="entry name" value="PHOSPHATE TRANSPORT SYSTEM PERMEASE PROTEIN PST"/>
    <property type="match status" value="1"/>
</dbReference>
<dbReference type="InterPro" id="IPR000515">
    <property type="entry name" value="MetI-like"/>
</dbReference>
<dbReference type="PROSITE" id="PS50928">
    <property type="entry name" value="ABC_TM1"/>
    <property type="match status" value="1"/>
</dbReference>
<evidence type="ECO:0000256" key="9">
    <source>
        <dbReference type="RuleBase" id="RU363032"/>
    </source>
</evidence>
<dbReference type="Pfam" id="PF00528">
    <property type="entry name" value="BPD_transp_1"/>
    <property type="match status" value="1"/>
</dbReference>
<evidence type="ECO:0000256" key="10">
    <source>
        <dbReference type="RuleBase" id="RU363054"/>
    </source>
</evidence>
<dbReference type="AlphaFoldDB" id="E1R663"/>
<keyword evidence="5 10" id="KW-0592">Phosphate transport</keyword>
<keyword evidence="13" id="KW-1185">Reference proteome</keyword>
<dbReference type="GO" id="GO:0006817">
    <property type="term" value="P:phosphate ion transport"/>
    <property type="evidence" value="ECO:0007669"/>
    <property type="project" value="UniProtKB-KW"/>
</dbReference>
<dbReference type="InterPro" id="IPR051124">
    <property type="entry name" value="Phosphate_Transport_Permease"/>
</dbReference>
<dbReference type="KEGG" id="ssm:Spirs_1701"/>
<comment type="similarity">
    <text evidence="2 10">Belongs to the binding-protein-dependent transport system permease family. CysTW subfamily.</text>
</comment>
<dbReference type="NCBIfam" id="TIGR02138">
    <property type="entry name" value="phosphate_pstC"/>
    <property type="match status" value="1"/>
</dbReference>
<dbReference type="STRING" id="573413.Spirs_1701"/>
<dbReference type="OrthoDB" id="9807065at2"/>
<dbReference type="EMBL" id="CP002116">
    <property type="protein sequence ID" value="ADK80828.1"/>
    <property type="molecule type" value="Genomic_DNA"/>
</dbReference>
<evidence type="ECO:0000256" key="7">
    <source>
        <dbReference type="ARBA" id="ARBA00022989"/>
    </source>
</evidence>
<dbReference type="Proteomes" id="UP000002318">
    <property type="component" value="Chromosome"/>
</dbReference>
<evidence type="ECO:0000256" key="8">
    <source>
        <dbReference type="ARBA" id="ARBA00023136"/>
    </source>
</evidence>
<evidence type="ECO:0000256" key="3">
    <source>
        <dbReference type="ARBA" id="ARBA00022448"/>
    </source>
</evidence>
<gene>
    <name evidence="12" type="ordered locus">Spirs_1701</name>
</gene>
<dbReference type="SUPFAM" id="SSF161098">
    <property type="entry name" value="MetI-like"/>
    <property type="match status" value="1"/>
</dbReference>
<comment type="function">
    <text evidence="10">Part of the binding-protein-dependent transport system for phosphate; probably responsible for the translocation of the substrate across the membrane.</text>
</comment>
<dbReference type="HOGENOM" id="CLU_033621_1_0_12"/>
<keyword evidence="8 9" id="KW-0472">Membrane</keyword>
<evidence type="ECO:0000313" key="12">
    <source>
        <dbReference type="EMBL" id="ADK80828.1"/>
    </source>
</evidence>
<sequence length="297" mass="31820">MKETRRKQIEKVVEAILFIFASISVLSVIFITLFILAEGLPLFKSVSLTDFLFSTDWSPTAEEPSFGIWAFIVGSIWVTLGALIIAVPMGLAVGIFMAEMAKPRAAKIIRSGVELLAGIPSVIYGLFGFFFIAPIIRTLSNSTTGLGILTASIILAIMILPTIINITEVSIRAVPSELKEGSLALGATHWQSIVRTIIPAARSGIIAGVVLGIGRAVGETMAVLMVAGNSPIMPTGPLSHVRTLTMNIVTDLKYAEVGSLHETSLFSTGIVLFLFILIINLVVQRTLKRKVDKEGAA</sequence>
<dbReference type="PANTHER" id="PTHR30425:SF1">
    <property type="entry name" value="PHOSPHATE TRANSPORT SYSTEM PERMEASE PROTEIN PSTC"/>
    <property type="match status" value="1"/>
</dbReference>
<dbReference type="GO" id="GO:0005315">
    <property type="term" value="F:phosphate transmembrane transporter activity"/>
    <property type="evidence" value="ECO:0007669"/>
    <property type="project" value="InterPro"/>
</dbReference>
<keyword evidence="3 9" id="KW-0813">Transport</keyword>
<feature type="transmembrane region" description="Helical" evidence="9">
    <location>
        <begin position="205"/>
        <end position="227"/>
    </location>
</feature>
<dbReference type="CDD" id="cd06261">
    <property type="entry name" value="TM_PBP2"/>
    <property type="match status" value="1"/>
</dbReference>
<dbReference type="GO" id="GO:0005886">
    <property type="term" value="C:plasma membrane"/>
    <property type="evidence" value="ECO:0007669"/>
    <property type="project" value="UniProtKB-SubCell"/>
</dbReference>
<evidence type="ECO:0000259" key="11">
    <source>
        <dbReference type="PROSITE" id="PS50928"/>
    </source>
</evidence>
<dbReference type="Gene3D" id="1.10.3720.10">
    <property type="entry name" value="MetI-like"/>
    <property type="match status" value="1"/>
</dbReference>
<organism evidence="12 13">
    <name type="scientific">Sediminispirochaeta smaragdinae (strain DSM 11293 / JCM 15392 / SEBR 4228)</name>
    <name type="common">Spirochaeta smaragdinae</name>
    <dbReference type="NCBI Taxonomy" id="573413"/>
    <lineage>
        <taxon>Bacteria</taxon>
        <taxon>Pseudomonadati</taxon>
        <taxon>Spirochaetota</taxon>
        <taxon>Spirochaetia</taxon>
        <taxon>Spirochaetales</taxon>
        <taxon>Spirochaetaceae</taxon>
        <taxon>Sediminispirochaeta</taxon>
    </lineage>
</organism>
<dbReference type="InterPro" id="IPR035906">
    <property type="entry name" value="MetI-like_sf"/>
</dbReference>
<keyword evidence="6 9" id="KW-0812">Transmembrane</keyword>
<dbReference type="RefSeq" id="WP_013254292.1">
    <property type="nucleotide sequence ID" value="NC_014364.1"/>
</dbReference>
<comment type="subcellular location">
    <subcellularLocation>
        <location evidence="1 9">Cell membrane</location>
        <topology evidence="1 9">Multi-pass membrane protein</topology>
    </subcellularLocation>
</comment>
<evidence type="ECO:0000256" key="2">
    <source>
        <dbReference type="ARBA" id="ARBA00007069"/>
    </source>
</evidence>
<evidence type="ECO:0000256" key="5">
    <source>
        <dbReference type="ARBA" id="ARBA00022592"/>
    </source>
</evidence>
<protein>
    <recommendedName>
        <fullName evidence="10">Phosphate transport system permease protein</fullName>
    </recommendedName>
</protein>